<sequence>MFPDSDPVLLIRLLWLAALLAFLLPAGCGEVRSPRLQASADQPPEWIVRVPAADDTFLYFRGIRTGVARLEDGERDAMQAAVRSILDYLGQEGMVYYAAERHAAATRITDRVRLQSAGTVHSAKLVQLYYRQVVSQEGRFLYDVFTLVRYPRREVVAERERYLAERKRLFQAALRSWCQGRAAADKGHDDKALADFALVRDLLARIPRGVYLDLLAKTGTEDFARQAESRRRIVEKKVRSLVVVVSAPDGVRRDVSSLFSPLVVVLEKFGFSLQGPVSRGRGSLPESRYRLEITVGTTEPRDNLGQFYSSLAEGDLRMRDLRHDQLVFSRALQSRGFAENADAARYEALTAFVARCVDEISTVYGTSHGVETL</sequence>
<dbReference type="RefSeq" id="WP_103116824.1">
    <property type="nucleotide sequence ID" value="NZ_PPFX01000058.1"/>
</dbReference>
<protein>
    <submittedName>
        <fullName evidence="1">Uncharacterized protein</fullName>
    </submittedName>
</protein>
<dbReference type="Proteomes" id="UP000236340">
    <property type="component" value="Unassembled WGS sequence"/>
</dbReference>
<organism evidence="1 2">
    <name type="scientific">Geothermobacter hydrogeniphilus</name>
    <dbReference type="NCBI Taxonomy" id="1969733"/>
    <lineage>
        <taxon>Bacteria</taxon>
        <taxon>Pseudomonadati</taxon>
        <taxon>Thermodesulfobacteriota</taxon>
        <taxon>Desulfuromonadia</taxon>
        <taxon>Desulfuromonadales</taxon>
        <taxon>Geothermobacteraceae</taxon>
        <taxon>Geothermobacter</taxon>
    </lineage>
</organism>
<dbReference type="AlphaFoldDB" id="A0A2K2H614"/>
<evidence type="ECO:0000313" key="1">
    <source>
        <dbReference type="EMBL" id="PNU18653.1"/>
    </source>
</evidence>
<accession>A0A2K2H614</accession>
<evidence type="ECO:0000313" key="2">
    <source>
        <dbReference type="Proteomes" id="UP000236340"/>
    </source>
</evidence>
<proteinExistence type="predicted"/>
<comment type="caution">
    <text evidence="1">The sequence shown here is derived from an EMBL/GenBank/DDBJ whole genome shotgun (WGS) entry which is preliminary data.</text>
</comment>
<reference evidence="1 2" key="1">
    <citation type="journal article" date="2018" name="Genome Announc.">
        <title>Genome Sequence of Geothermobacter sp. HR-1 Iron Reducer from the Loihi Seamount.</title>
        <authorList>
            <person name="Smith H."/>
            <person name="Abuyen K."/>
            <person name="Tremblay J."/>
            <person name="Savalia P."/>
            <person name="Perez-Rodriguez I."/>
            <person name="Emerson D."/>
            <person name="Tully B."/>
            <person name="Amend J."/>
        </authorList>
    </citation>
    <scope>NUCLEOTIDE SEQUENCE [LARGE SCALE GENOMIC DNA]</scope>
    <source>
        <strain evidence="1 2">HR-1</strain>
    </source>
</reference>
<name>A0A2K2H614_9BACT</name>
<dbReference type="EMBL" id="PPFX01000058">
    <property type="protein sequence ID" value="PNU18653.1"/>
    <property type="molecule type" value="Genomic_DNA"/>
</dbReference>
<gene>
    <name evidence="1" type="ORF">C2E25_16525</name>
</gene>